<sequence>MADRADSVEELLSHDSVNEYSQATILLIHGNGCGRADWNLVEPHLMDFHLLIPDLPGFAKSRHFEPFSLERCARFLERLLREKAIGGKAHVVGHSLGASVALKLASIYPEVVETMLISGFLKLPKTALTPVLPYAIWVNSRVEDAMPRSLVSWLLDGTDLPRGDPKDRSLQRIRETFVDSLSPDGWPESWPARTLVIAATKRGILPSNDTVEQATKVAEIGREKNVETYAVSHPVMRHAWPRQDPVLFASTVRSFIIGAELPKGFHRL</sequence>
<dbReference type="EMBL" id="JAXOVC010000010">
    <property type="protein sequence ID" value="KAK4496368.1"/>
    <property type="molecule type" value="Genomic_DNA"/>
</dbReference>
<dbReference type="Gene3D" id="3.40.50.1820">
    <property type="entry name" value="alpha/beta hydrolase"/>
    <property type="match status" value="1"/>
</dbReference>
<dbReference type="PANTHER" id="PTHR43798">
    <property type="entry name" value="MONOACYLGLYCEROL LIPASE"/>
    <property type="match status" value="1"/>
</dbReference>
<organism evidence="2 3">
    <name type="scientific">Zasmidium cellare</name>
    <name type="common">Wine cellar mold</name>
    <name type="synonym">Racodium cellare</name>
    <dbReference type="NCBI Taxonomy" id="395010"/>
    <lineage>
        <taxon>Eukaryota</taxon>
        <taxon>Fungi</taxon>
        <taxon>Dikarya</taxon>
        <taxon>Ascomycota</taxon>
        <taxon>Pezizomycotina</taxon>
        <taxon>Dothideomycetes</taxon>
        <taxon>Dothideomycetidae</taxon>
        <taxon>Mycosphaerellales</taxon>
        <taxon>Mycosphaerellaceae</taxon>
        <taxon>Zasmidium</taxon>
    </lineage>
</organism>
<evidence type="ECO:0000259" key="1">
    <source>
        <dbReference type="Pfam" id="PF12697"/>
    </source>
</evidence>
<evidence type="ECO:0000313" key="2">
    <source>
        <dbReference type="EMBL" id="KAK4496368.1"/>
    </source>
</evidence>
<dbReference type="PRINTS" id="PR00111">
    <property type="entry name" value="ABHYDROLASE"/>
</dbReference>
<name>A0ABR0E4M5_ZASCE</name>
<reference evidence="2 3" key="1">
    <citation type="journal article" date="2023" name="G3 (Bethesda)">
        <title>A chromosome-level genome assembly of Zasmidium syzygii isolated from banana leaves.</title>
        <authorList>
            <person name="van Westerhoven A.C."/>
            <person name="Mehrabi R."/>
            <person name="Talebi R."/>
            <person name="Steentjes M.B.F."/>
            <person name="Corcolon B."/>
            <person name="Chong P.A."/>
            <person name="Kema G.H.J."/>
            <person name="Seidl M.F."/>
        </authorList>
    </citation>
    <scope>NUCLEOTIDE SEQUENCE [LARGE SCALE GENOMIC DNA]</scope>
    <source>
        <strain evidence="2 3">P124</strain>
    </source>
</reference>
<dbReference type="Proteomes" id="UP001305779">
    <property type="component" value="Unassembled WGS sequence"/>
</dbReference>
<proteinExistence type="predicted"/>
<dbReference type="SUPFAM" id="SSF53474">
    <property type="entry name" value="alpha/beta-Hydrolases"/>
    <property type="match status" value="1"/>
</dbReference>
<dbReference type="InterPro" id="IPR050266">
    <property type="entry name" value="AB_hydrolase_sf"/>
</dbReference>
<protein>
    <recommendedName>
        <fullName evidence="1">AB hydrolase-1 domain-containing protein</fullName>
    </recommendedName>
</protein>
<dbReference type="InterPro" id="IPR000073">
    <property type="entry name" value="AB_hydrolase_1"/>
</dbReference>
<dbReference type="Pfam" id="PF12697">
    <property type="entry name" value="Abhydrolase_6"/>
    <property type="match status" value="1"/>
</dbReference>
<accession>A0ABR0E4M5</accession>
<comment type="caution">
    <text evidence="2">The sequence shown here is derived from an EMBL/GenBank/DDBJ whole genome shotgun (WGS) entry which is preliminary data.</text>
</comment>
<feature type="domain" description="AB hydrolase-1" evidence="1">
    <location>
        <begin position="25"/>
        <end position="234"/>
    </location>
</feature>
<dbReference type="PANTHER" id="PTHR43798:SF33">
    <property type="entry name" value="HYDROLASE, PUTATIVE (AFU_ORTHOLOGUE AFUA_2G14860)-RELATED"/>
    <property type="match status" value="1"/>
</dbReference>
<dbReference type="InterPro" id="IPR029058">
    <property type="entry name" value="AB_hydrolase_fold"/>
</dbReference>
<gene>
    <name evidence="2" type="ORF">PRZ48_012348</name>
</gene>
<evidence type="ECO:0000313" key="3">
    <source>
        <dbReference type="Proteomes" id="UP001305779"/>
    </source>
</evidence>
<keyword evidence="3" id="KW-1185">Reference proteome</keyword>